<organism evidence="6">
    <name type="scientific">Echinostoma caproni</name>
    <dbReference type="NCBI Taxonomy" id="27848"/>
    <lineage>
        <taxon>Eukaryota</taxon>
        <taxon>Metazoa</taxon>
        <taxon>Spiralia</taxon>
        <taxon>Lophotrochozoa</taxon>
        <taxon>Platyhelminthes</taxon>
        <taxon>Trematoda</taxon>
        <taxon>Digenea</taxon>
        <taxon>Plagiorchiida</taxon>
        <taxon>Echinostomata</taxon>
        <taxon>Echinostomatoidea</taxon>
        <taxon>Echinostomatidae</taxon>
        <taxon>Echinostoma</taxon>
    </lineage>
</organism>
<dbReference type="InterPro" id="IPR035979">
    <property type="entry name" value="RBD_domain_sf"/>
</dbReference>
<evidence type="ECO:0000256" key="1">
    <source>
        <dbReference type="PROSITE-ProRule" id="PRU00176"/>
    </source>
</evidence>
<gene>
    <name evidence="4" type="ORF">ECPE_LOCUS15174</name>
</gene>
<feature type="domain" description="RRM" evidence="3">
    <location>
        <begin position="64"/>
        <end position="197"/>
    </location>
</feature>
<reference evidence="4 5" key="2">
    <citation type="submission" date="2018-11" db="EMBL/GenBank/DDBJ databases">
        <authorList>
            <consortium name="Pathogen Informatics"/>
        </authorList>
    </citation>
    <scope>NUCLEOTIDE SEQUENCE [LARGE SCALE GENOMIC DNA]</scope>
    <source>
        <strain evidence="4 5">Egypt</strain>
    </source>
</reference>
<dbReference type="EMBL" id="UZAN01059759">
    <property type="protein sequence ID" value="VDP92446.1"/>
    <property type="molecule type" value="Genomic_DNA"/>
</dbReference>
<dbReference type="GO" id="GO:0003723">
    <property type="term" value="F:RNA binding"/>
    <property type="evidence" value="ECO:0007669"/>
    <property type="project" value="UniProtKB-UniRule"/>
</dbReference>
<name>A0A183B7I9_9TREM</name>
<dbReference type="AlphaFoldDB" id="A0A183B7I9"/>
<reference evidence="6" key="1">
    <citation type="submission" date="2016-06" db="UniProtKB">
        <authorList>
            <consortium name="WormBaseParasite"/>
        </authorList>
    </citation>
    <scope>IDENTIFICATION</scope>
</reference>
<evidence type="ECO:0000313" key="4">
    <source>
        <dbReference type="EMBL" id="VDP92446.1"/>
    </source>
</evidence>
<feature type="compositionally biased region" description="Basic and acidic residues" evidence="2">
    <location>
        <begin position="234"/>
        <end position="252"/>
    </location>
</feature>
<feature type="compositionally biased region" description="Basic and acidic residues" evidence="2">
    <location>
        <begin position="272"/>
        <end position="297"/>
    </location>
</feature>
<dbReference type="Gene3D" id="3.30.70.330">
    <property type="match status" value="2"/>
</dbReference>
<feature type="region of interest" description="Disordered" evidence="2">
    <location>
        <begin position="201"/>
        <end position="318"/>
    </location>
</feature>
<proteinExistence type="predicted"/>
<dbReference type="WBParaSite" id="ECPE_0001521401-mRNA-1">
    <property type="protein sequence ID" value="ECPE_0001521401-mRNA-1"/>
    <property type="gene ID" value="ECPE_0001521401"/>
</dbReference>
<dbReference type="SUPFAM" id="SSF54928">
    <property type="entry name" value="RNA-binding domain, RBD"/>
    <property type="match status" value="2"/>
</dbReference>
<dbReference type="InterPro" id="IPR012677">
    <property type="entry name" value="Nucleotide-bd_a/b_plait_sf"/>
</dbReference>
<feature type="compositionally biased region" description="Basic and acidic residues" evidence="2">
    <location>
        <begin position="201"/>
        <end position="215"/>
    </location>
</feature>
<dbReference type="Proteomes" id="UP000272942">
    <property type="component" value="Unassembled WGS sequence"/>
</dbReference>
<dbReference type="InterPro" id="IPR000504">
    <property type="entry name" value="RRM_dom"/>
</dbReference>
<feature type="compositionally biased region" description="Basic residues" evidence="2">
    <location>
        <begin position="220"/>
        <end position="233"/>
    </location>
</feature>
<feature type="compositionally biased region" description="Low complexity" evidence="2">
    <location>
        <begin position="256"/>
        <end position="270"/>
    </location>
</feature>
<evidence type="ECO:0000259" key="3">
    <source>
        <dbReference type="PROSITE" id="PS50102"/>
    </source>
</evidence>
<feature type="region of interest" description="Disordered" evidence="2">
    <location>
        <begin position="1"/>
        <end position="32"/>
    </location>
</feature>
<dbReference type="PROSITE" id="PS50102">
    <property type="entry name" value="RRM"/>
    <property type="match status" value="1"/>
</dbReference>
<dbReference type="InterPro" id="IPR050907">
    <property type="entry name" value="SRSF"/>
</dbReference>
<keyword evidence="1" id="KW-0694">RNA-binding</keyword>
<sequence>MPDAPVIDGTTAAGETAMPGVGHDPDRPPDPGHPVMRKLTMGSTRVKTAAAVTAAMAVLRPAVHLPDAVGPHRALAPLRHEDLRRAFGRYGHILDITIPLDYFTGRMKGYAFIEYPFCSVFQFLLQKILICSRCVCLLGDAGNCTLPKSIQLFNDVSVLSLTICITFEDPRDAEDAHYNMDHARFMGRDIEVEFTRGYRKTPAEMRLKERREDGRSSGPGRRRRSRSRSHTSRRGRDQYARRSSDRRDDSRRRNSNARGGSRSRSPTRSRSPSHEEVDNGVDSRKDSRRSDRRDGRASSRSPPPRRRGSASRSRSGSY</sequence>
<dbReference type="PANTHER" id="PTHR23147">
    <property type="entry name" value="SERINE/ARGININE RICH SPLICING FACTOR"/>
    <property type="match status" value="1"/>
</dbReference>
<evidence type="ECO:0000313" key="5">
    <source>
        <dbReference type="Proteomes" id="UP000272942"/>
    </source>
</evidence>
<dbReference type="OrthoDB" id="439808at2759"/>
<accession>A0A183B7I9</accession>
<evidence type="ECO:0000256" key="2">
    <source>
        <dbReference type="SAM" id="MobiDB-lite"/>
    </source>
</evidence>
<evidence type="ECO:0000313" key="6">
    <source>
        <dbReference type="WBParaSite" id="ECPE_0001521401-mRNA-1"/>
    </source>
</evidence>
<protein>
    <submittedName>
        <fullName evidence="6">RRM domain-containing protein</fullName>
    </submittedName>
</protein>
<dbReference type="Pfam" id="PF00076">
    <property type="entry name" value="RRM_1"/>
    <property type="match status" value="1"/>
</dbReference>
<keyword evidence="5" id="KW-1185">Reference proteome</keyword>